<comment type="caution">
    <text evidence="11">The sequence shown here is derived from an EMBL/GenBank/DDBJ whole genome shotgun (WGS) entry which is preliminary data.</text>
</comment>
<dbReference type="SUPFAM" id="SSF54593">
    <property type="entry name" value="Glyoxalase/Bleomycin resistance protein/Dihydroxybiphenyl dioxygenase"/>
    <property type="match status" value="1"/>
</dbReference>
<dbReference type="InterPro" id="IPR004360">
    <property type="entry name" value="Glyas_Fos-R_dOase_dom"/>
</dbReference>
<dbReference type="InterPro" id="IPR000486">
    <property type="entry name" value="Xdiol_ring_cleave_dOase_1/2"/>
</dbReference>
<reference evidence="11 12" key="1">
    <citation type="submission" date="2020-06" db="EMBL/GenBank/DDBJ databases">
        <title>Global-level population genomics: horizontal gene transfer, symbiosis and evolution in Rhizobia.</title>
        <authorList>
            <person name="Gai Y."/>
        </authorList>
    </citation>
    <scope>NUCLEOTIDE SEQUENCE [LARGE SCALE GENOMIC DNA]</scope>
    <source>
        <strain evidence="11 12">PLR6_1b</strain>
    </source>
</reference>
<evidence type="ECO:0000256" key="7">
    <source>
        <dbReference type="ARBA" id="ARBA00023004"/>
    </source>
</evidence>
<dbReference type="InterPro" id="IPR029068">
    <property type="entry name" value="Glyas_Bleomycin-R_OHBP_Dase"/>
</dbReference>
<keyword evidence="12" id="KW-1185">Reference proteome</keyword>
<dbReference type="PANTHER" id="PTHR21366">
    <property type="entry name" value="GLYOXALASE FAMILY PROTEIN"/>
    <property type="match status" value="1"/>
</dbReference>
<dbReference type="Pfam" id="PF00903">
    <property type="entry name" value="Glyoxalase"/>
    <property type="match status" value="2"/>
</dbReference>
<keyword evidence="3" id="KW-0479">Metal-binding</keyword>
<dbReference type="InterPro" id="IPR050383">
    <property type="entry name" value="GlyoxalaseI/FosfomycinResist"/>
</dbReference>
<keyword evidence="7 8" id="KW-0408">Iron</keyword>
<protein>
    <submittedName>
        <fullName evidence="11">VOC family protein</fullName>
    </submittedName>
</protein>
<name>A0ABS7LLJ0_9HYPH</name>
<dbReference type="RefSeq" id="WP_222012435.1">
    <property type="nucleotide sequence ID" value="NZ_JABTXI010000008.1"/>
</dbReference>
<dbReference type="Gene3D" id="3.10.180.10">
    <property type="entry name" value="2,3-Dihydroxybiphenyl 1,2-Dioxygenase, domain 1"/>
    <property type="match status" value="2"/>
</dbReference>
<evidence type="ECO:0000256" key="3">
    <source>
        <dbReference type="ARBA" id="ARBA00022723"/>
    </source>
</evidence>
<evidence type="ECO:0000256" key="1">
    <source>
        <dbReference type="ARBA" id="ARBA00001954"/>
    </source>
</evidence>
<proteinExistence type="inferred from homology"/>
<feature type="region of interest" description="Disordered" evidence="9">
    <location>
        <begin position="260"/>
        <end position="293"/>
    </location>
</feature>
<sequence length="293" mass="32844">MKVLSIGHVVFETPDITRSVDYYQNVMGISVVDKGDGAVFLACPQDRHSVILREGEARCKAVSLNVSDDTDLGDVLKELTGKGLRASRKSHSAPGTPDLIVLEGPEEIEIELTHAAKPSEGSQSGQGIIPNRLGHIAFNVLDPQLATNFFVDVLDFKVSDWMGDFFAFLRCGPDHHTINLLRGQRRKMHHVAFETRGWDHIKEACDILSDLGYPLIWGPGRHGIGHNIFIYHLTPDGQTMELYAELDQMVSEELGYFDPRPWHKDKPQRPKTWEPGISASNQWGIPTPDRFRD</sequence>
<dbReference type="EMBL" id="JABTXI010000008">
    <property type="protein sequence ID" value="MBY3592362.1"/>
    <property type="molecule type" value="Genomic_DNA"/>
</dbReference>
<dbReference type="PROSITE" id="PS51819">
    <property type="entry name" value="VOC"/>
    <property type="match status" value="2"/>
</dbReference>
<keyword evidence="6 8" id="KW-0560">Oxidoreductase</keyword>
<feature type="domain" description="VOC" evidence="10">
    <location>
        <begin position="5"/>
        <end position="115"/>
    </location>
</feature>
<evidence type="ECO:0000256" key="8">
    <source>
        <dbReference type="RuleBase" id="RU000683"/>
    </source>
</evidence>
<evidence type="ECO:0000256" key="2">
    <source>
        <dbReference type="ARBA" id="ARBA00008784"/>
    </source>
</evidence>
<evidence type="ECO:0000256" key="4">
    <source>
        <dbReference type="ARBA" id="ARBA00022797"/>
    </source>
</evidence>
<dbReference type="Proteomes" id="UP000720124">
    <property type="component" value="Unassembled WGS sequence"/>
</dbReference>
<dbReference type="InterPro" id="IPR037523">
    <property type="entry name" value="VOC_core"/>
</dbReference>
<comment type="cofactor">
    <cofactor evidence="1 8">
        <name>Fe(2+)</name>
        <dbReference type="ChEBI" id="CHEBI:29033"/>
    </cofactor>
</comment>
<evidence type="ECO:0000259" key="10">
    <source>
        <dbReference type="PROSITE" id="PS51819"/>
    </source>
</evidence>
<keyword evidence="4 8" id="KW-0058">Aromatic hydrocarbons catabolism</keyword>
<evidence type="ECO:0000313" key="11">
    <source>
        <dbReference type="EMBL" id="MBY3592362.1"/>
    </source>
</evidence>
<evidence type="ECO:0000313" key="12">
    <source>
        <dbReference type="Proteomes" id="UP000720124"/>
    </source>
</evidence>
<organism evidence="11 12">
    <name type="scientific">Rhizobium bangladeshense</name>
    <dbReference type="NCBI Taxonomy" id="1138189"/>
    <lineage>
        <taxon>Bacteria</taxon>
        <taxon>Pseudomonadati</taxon>
        <taxon>Pseudomonadota</taxon>
        <taxon>Alphaproteobacteria</taxon>
        <taxon>Hyphomicrobiales</taxon>
        <taxon>Rhizobiaceae</taxon>
        <taxon>Rhizobium/Agrobacterium group</taxon>
        <taxon>Rhizobium</taxon>
    </lineage>
</organism>
<gene>
    <name evidence="11" type="ORF">HJA87_21145</name>
</gene>
<feature type="domain" description="VOC" evidence="10">
    <location>
        <begin position="132"/>
        <end position="245"/>
    </location>
</feature>
<dbReference type="CDD" id="cd08343">
    <property type="entry name" value="ED_TypeI_classII_C"/>
    <property type="match status" value="1"/>
</dbReference>
<dbReference type="PROSITE" id="PS00082">
    <property type="entry name" value="EXTRADIOL_DIOXYGENAS"/>
    <property type="match status" value="1"/>
</dbReference>
<dbReference type="PANTHER" id="PTHR21366:SF31">
    <property type="entry name" value="METALLOTHIOL TRANSFERASE FOSB"/>
    <property type="match status" value="1"/>
</dbReference>
<evidence type="ECO:0000256" key="5">
    <source>
        <dbReference type="ARBA" id="ARBA00022964"/>
    </source>
</evidence>
<comment type="similarity">
    <text evidence="2 8">Belongs to the extradiol ring-cleavage dioxygenase family.</text>
</comment>
<evidence type="ECO:0000256" key="6">
    <source>
        <dbReference type="ARBA" id="ARBA00023002"/>
    </source>
</evidence>
<keyword evidence="5 8" id="KW-0223">Dioxygenase</keyword>
<feature type="compositionally biased region" description="Basic and acidic residues" evidence="9">
    <location>
        <begin position="260"/>
        <end position="272"/>
    </location>
</feature>
<accession>A0ABS7LLJ0</accession>
<evidence type="ECO:0000256" key="9">
    <source>
        <dbReference type="SAM" id="MobiDB-lite"/>
    </source>
</evidence>